<evidence type="ECO:0000256" key="2">
    <source>
        <dbReference type="RuleBase" id="RU003616"/>
    </source>
</evidence>
<feature type="region of interest" description="Disordered" evidence="3">
    <location>
        <begin position="227"/>
        <end position="252"/>
    </location>
</feature>
<reference evidence="5 6" key="1">
    <citation type="submission" date="2024-02" db="EMBL/GenBank/DDBJ databases">
        <title>A draft genome for the cacao thread blight pathogen Marasmius crinis-equi.</title>
        <authorList>
            <person name="Cohen S.P."/>
            <person name="Baruah I.K."/>
            <person name="Amoako-Attah I."/>
            <person name="Bukari Y."/>
            <person name="Meinhardt L.W."/>
            <person name="Bailey B.A."/>
        </authorList>
    </citation>
    <scope>NUCLEOTIDE SEQUENCE [LARGE SCALE GENOMIC DNA]</scope>
    <source>
        <strain evidence="5 6">GH-76</strain>
    </source>
</reference>
<feature type="compositionally biased region" description="Basic and acidic residues" evidence="3">
    <location>
        <begin position="236"/>
        <end position="252"/>
    </location>
</feature>
<proteinExistence type="inferred from homology"/>
<dbReference type="Pfam" id="PF00011">
    <property type="entry name" value="HSP20"/>
    <property type="match status" value="1"/>
</dbReference>
<feature type="region of interest" description="Disordered" evidence="3">
    <location>
        <begin position="1"/>
        <end position="24"/>
    </location>
</feature>
<dbReference type="Gene3D" id="2.60.40.790">
    <property type="match status" value="1"/>
</dbReference>
<dbReference type="CDD" id="cd06464">
    <property type="entry name" value="ACD_sHsps-like"/>
    <property type="match status" value="1"/>
</dbReference>
<protein>
    <recommendedName>
        <fullName evidence="4">SHSP domain-containing protein</fullName>
    </recommendedName>
</protein>
<dbReference type="EMBL" id="JBAHYK010000433">
    <property type="protein sequence ID" value="KAL0574070.1"/>
    <property type="molecule type" value="Genomic_DNA"/>
</dbReference>
<keyword evidence="6" id="KW-1185">Reference proteome</keyword>
<name>A0ABR3FFL1_9AGAR</name>
<evidence type="ECO:0000256" key="3">
    <source>
        <dbReference type="SAM" id="MobiDB-lite"/>
    </source>
</evidence>
<dbReference type="Proteomes" id="UP001465976">
    <property type="component" value="Unassembled WGS sequence"/>
</dbReference>
<evidence type="ECO:0000259" key="4">
    <source>
        <dbReference type="PROSITE" id="PS01031"/>
    </source>
</evidence>
<dbReference type="SUPFAM" id="SSF49764">
    <property type="entry name" value="HSP20-like chaperones"/>
    <property type="match status" value="1"/>
</dbReference>
<evidence type="ECO:0000313" key="5">
    <source>
        <dbReference type="EMBL" id="KAL0574070.1"/>
    </source>
</evidence>
<dbReference type="PROSITE" id="PS01031">
    <property type="entry name" value="SHSP"/>
    <property type="match status" value="1"/>
</dbReference>
<comment type="caution">
    <text evidence="5">The sequence shown here is derived from an EMBL/GenBank/DDBJ whole genome shotgun (WGS) entry which is preliminary data.</text>
</comment>
<dbReference type="InterPro" id="IPR008978">
    <property type="entry name" value="HSP20-like_chaperone"/>
</dbReference>
<sequence length="252" mass="28465">MAPTSTPKVNAHKRQNLTILTNNSGALSPEEQMRHIERLGKLVGRNLYFMHLKLQQDVKRKQEEAGRAGSEDCIWKPRMNIYDDPMNEKIVATFEVPGVPQSAIRVTVRNGILTFEGKRQMDIQPLGPDAQWTFTKKQDAREYDATTKLSPDAKYSDMEVDNDQDSLSGGEADSGDQADPFPRVVCSELRFGLFKRELKLPPGVERAHVDVTLLNGMVKITWPRHPPARVINSSSVRDEPHSLERSPHNQNN</sequence>
<accession>A0ABR3FFL1</accession>
<evidence type="ECO:0000256" key="1">
    <source>
        <dbReference type="PROSITE-ProRule" id="PRU00285"/>
    </source>
</evidence>
<feature type="region of interest" description="Disordered" evidence="3">
    <location>
        <begin position="143"/>
        <end position="181"/>
    </location>
</feature>
<dbReference type="InterPro" id="IPR002068">
    <property type="entry name" value="A-crystallin/Hsp20_dom"/>
</dbReference>
<feature type="domain" description="SHSP" evidence="4">
    <location>
        <begin position="70"/>
        <end position="239"/>
    </location>
</feature>
<comment type="similarity">
    <text evidence="1 2">Belongs to the small heat shock protein (HSP20) family.</text>
</comment>
<evidence type="ECO:0000313" key="6">
    <source>
        <dbReference type="Proteomes" id="UP001465976"/>
    </source>
</evidence>
<organism evidence="5 6">
    <name type="scientific">Marasmius crinis-equi</name>
    <dbReference type="NCBI Taxonomy" id="585013"/>
    <lineage>
        <taxon>Eukaryota</taxon>
        <taxon>Fungi</taxon>
        <taxon>Dikarya</taxon>
        <taxon>Basidiomycota</taxon>
        <taxon>Agaricomycotina</taxon>
        <taxon>Agaricomycetes</taxon>
        <taxon>Agaricomycetidae</taxon>
        <taxon>Agaricales</taxon>
        <taxon>Marasmiineae</taxon>
        <taxon>Marasmiaceae</taxon>
        <taxon>Marasmius</taxon>
    </lineage>
</organism>
<gene>
    <name evidence="5" type="ORF">V5O48_007879</name>
</gene>